<organism evidence="2 3">
    <name type="scientific">Anaerosacchariphilus polymeriproducens</name>
    <dbReference type="NCBI Taxonomy" id="1812858"/>
    <lineage>
        <taxon>Bacteria</taxon>
        <taxon>Bacillati</taxon>
        <taxon>Bacillota</taxon>
        <taxon>Clostridia</taxon>
        <taxon>Lachnospirales</taxon>
        <taxon>Lachnospiraceae</taxon>
        <taxon>Anaerosacchariphilus</taxon>
    </lineage>
</organism>
<accession>A0A371AUB1</accession>
<feature type="transmembrane region" description="Helical" evidence="1">
    <location>
        <begin position="12"/>
        <end position="29"/>
    </location>
</feature>
<reference evidence="2 3" key="1">
    <citation type="submission" date="2018-07" db="EMBL/GenBank/DDBJ databases">
        <title>Anaerosacharophilus polymeroproducens gen. nov. sp. nov., an anaerobic bacterium isolated from salt field.</title>
        <authorList>
            <person name="Kim W."/>
            <person name="Yang S.-H."/>
            <person name="Oh J."/>
            <person name="Lee J.-H."/>
            <person name="Kwon K.K."/>
        </authorList>
    </citation>
    <scope>NUCLEOTIDE SEQUENCE [LARGE SCALE GENOMIC DNA]</scope>
    <source>
        <strain evidence="2 3">MCWD5</strain>
    </source>
</reference>
<evidence type="ECO:0000313" key="3">
    <source>
        <dbReference type="Proteomes" id="UP000255036"/>
    </source>
</evidence>
<feature type="transmembrane region" description="Helical" evidence="1">
    <location>
        <begin position="198"/>
        <end position="216"/>
    </location>
</feature>
<dbReference type="OrthoDB" id="7057004at2"/>
<evidence type="ECO:0000313" key="2">
    <source>
        <dbReference type="EMBL" id="RDU23155.1"/>
    </source>
</evidence>
<dbReference type="EMBL" id="QRCT01000034">
    <property type="protein sequence ID" value="RDU23155.1"/>
    <property type="molecule type" value="Genomic_DNA"/>
</dbReference>
<comment type="caution">
    <text evidence="2">The sequence shown here is derived from an EMBL/GenBank/DDBJ whole genome shotgun (WGS) entry which is preliminary data.</text>
</comment>
<keyword evidence="1" id="KW-0472">Membrane</keyword>
<feature type="transmembrane region" description="Helical" evidence="1">
    <location>
        <begin position="172"/>
        <end position="192"/>
    </location>
</feature>
<feature type="transmembrane region" description="Helical" evidence="1">
    <location>
        <begin position="90"/>
        <end position="109"/>
    </location>
</feature>
<dbReference type="Proteomes" id="UP000255036">
    <property type="component" value="Unassembled WGS sequence"/>
</dbReference>
<gene>
    <name evidence="2" type="ORF">DWV06_10960</name>
</gene>
<dbReference type="PANTHER" id="PTHR37314:SF4">
    <property type="entry name" value="UPF0700 TRANSMEMBRANE PROTEIN YOAK"/>
    <property type="match status" value="1"/>
</dbReference>
<dbReference type="InterPro" id="IPR010699">
    <property type="entry name" value="DUF1275"/>
</dbReference>
<dbReference type="PANTHER" id="PTHR37314">
    <property type="entry name" value="SLR0142 PROTEIN"/>
    <property type="match status" value="1"/>
</dbReference>
<name>A0A371AUB1_9FIRM</name>
<keyword evidence="1" id="KW-0812">Transmembrane</keyword>
<keyword evidence="1" id="KW-1133">Transmembrane helix</keyword>
<protein>
    <submittedName>
        <fullName evidence="2">DUF1275 domain-containing protein</fullName>
    </submittedName>
</protein>
<feature type="transmembrane region" description="Helical" evidence="1">
    <location>
        <begin position="58"/>
        <end position="78"/>
    </location>
</feature>
<evidence type="ECO:0000256" key="1">
    <source>
        <dbReference type="SAM" id="Phobius"/>
    </source>
</evidence>
<dbReference type="AlphaFoldDB" id="A0A371AUB1"/>
<keyword evidence="3" id="KW-1185">Reference proteome</keyword>
<proteinExistence type="predicted"/>
<sequence length="220" mass="24840">MKKRQVSDTLGIGMLLALAGGFLDIYSYLARGKVFANAQTGNMVLLGVNIAERNMKGAFYYLIPICAFVIGIILSQIIKDRFKENQQIHWRQITVAIEAVVLFVVMFIPQGYFNMIANVCISFVCSMQVQSFRKVHGNVYATTMCTGNLRSATEQLCSYRITKDRKNLKKSLQYYLIILIFIVGAIVGAFFTEILDEKAVGLVSLILIVVFLLMFYKQEN</sequence>
<dbReference type="Pfam" id="PF06912">
    <property type="entry name" value="DUF1275"/>
    <property type="match status" value="1"/>
</dbReference>